<protein>
    <submittedName>
        <fullName evidence="1">Uncharacterized protein</fullName>
    </submittedName>
</protein>
<dbReference type="Proteomes" id="UP000176944">
    <property type="component" value="Chromosome"/>
</dbReference>
<dbReference type="AlphaFoldDB" id="A0A9Q9UWA8"/>
<accession>A0A9Q9UWA8</accession>
<proteinExistence type="predicted"/>
<name>A0A9Q9UWA8_MOOP1</name>
<dbReference type="EMBL" id="CP017708">
    <property type="protein sequence ID" value="WAN69679.1"/>
    <property type="molecule type" value="Genomic_DNA"/>
</dbReference>
<organism evidence="1">
    <name type="scientific">Moorena producens (strain JHB)</name>
    <dbReference type="NCBI Taxonomy" id="1454205"/>
    <lineage>
        <taxon>Bacteria</taxon>
        <taxon>Bacillati</taxon>
        <taxon>Cyanobacteriota</taxon>
        <taxon>Cyanophyceae</taxon>
        <taxon>Coleofasciculales</taxon>
        <taxon>Coleofasciculaceae</taxon>
        <taxon>Moorena</taxon>
    </lineage>
</organism>
<reference evidence="1" key="2">
    <citation type="submission" date="2022-10" db="EMBL/GenBank/DDBJ databases">
        <authorList>
            <person name="Ngo T.-E."/>
        </authorList>
    </citation>
    <scope>NUCLEOTIDE SEQUENCE</scope>
    <source>
        <strain evidence="1">JHB</strain>
    </source>
</reference>
<gene>
    <name evidence="1" type="ORF">BJP36_36920</name>
</gene>
<evidence type="ECO:0000313" key="1">
    <source>
        <dbReference type="EMBL" id="WAN69679.1"/>
    </source>
</evidence>
<reference evidence="1" key="1">
    <citation type="journal article" date="2017" name="Proc. Natl. Acad. Sci. U.S.A.">
        <title>Comparative genomics uncovers the prolific and distinctive metabolic potential of the cyanobacterial genus Moorea.</title>
        <authorList>
            <person name="Leao T."/>
            <person name="Castelao G."/>
            <person name="Korobeynikov A."/>
            <person name="Monroe E.A."/>
            <person name="Podell S."/>
            <person name="Glukhov E."/>
            <person name="Allen E.E."/>
            <person name="Gerwick W.H."/>
            <person name="Gerwick L."/>
        </authorList>
    </citation>
    <scope>NUCLEOTIDE SEQUENCE</scope>
    <source>
        <strain evidence="1">JHB</strain>
    </source>
</reference>
<sequence>MRVSKDGMNAIGLGHVTRLTIGHATRTHFLLEAIPWWDECD</sequence>